<evidence type="ECO:0000313" key="2">
    <source>
        <dbReference type="Proteomes" id="UP000492821"/>
    </source>
</evidence>
<evidence type="ECO:0000313" key="3">
    <source>
        <dbReference type="WBParaSite" id="Pan_g23942.t1"/>
    </source>
</evidence>
<proteinExistence type="predicted"/>
<dbReference type="AlphaFoldDB" id="A0A7E4VR28"/>
<reference evidence="3" key="2">
    <citation type="submission" date="2020-10" db="UniProtKB">
        <authorList>
            <consortium name="WormBaseParasite"/>
        </authorList>
    </citation>
    <scope>IDENTIFICATION</scope>
</reference>
<organism evidence="2 3">
    <name type="scientific">Panagrellus redivivus</name>
    <name type="common">Microworm</name>
    <dbReference type="NCBI Taxonomy" id="6233"/>
    <lineage>
        <taxon>Eukaryota</taxon>
        <taxon>Metazoa</taxon>
        <taxon>Ecdysozoa</taxon>
        <taxon>Nematoda</taxon>
        <taxon>Chromadorea</taxon>
        <taxon>Rhabditida</taxon>
        <taxon>Tylenchina</taxon>
        <taxon>Panagrolaimomorpha</taxon>
        <taxon>Panagrolaimoidea</taxon>
        <taxon>Panagrolaimidae</taxon>
        <taxon>Panagrellus</taxon>
    </lineage>
</organism>
<protein>
    <submittedName>
        <fullName evidence="3">Envelope glycoprotein L</fullName>
    </submittedName>
</protein>
<keyword evidence="1" id="KW-0732">Signal</keyword>
<feature type="signal peptide" evidence="1">
    <location>
        <begin position="1"/>
        <end position="18"/>
    </location>
</feature>
<name>A0A7E4VR28_PANRE</name>
<accession>A0A7E4VR28</accession>
<sequence length="113" mass="13061">MARYLLLCVFMMFIHCVGDKIVESRCLFKYHPYSIPTFETNYDVSLGLLINKNVDTSCPEQTDRYNRQYYVITSASRASNFDFNDLFFNFLHESIINNDAGPAMDSFAKGLSK</sequence>
<keyword evidence="2" id="KW-1185">Reference proteome</keyword>
<reference evidence="2" key="1">
    <citation type="journal article" date="2013" name="Genetics">
        <title>The draft genome and transcriptome of Panagrellus redivivus are shaped by the harsh demands of a free-living lifestyle.</title>
        <authorList>
            <person name="Srinivasan J."/>
            <person name="Dillman A.R."/>
            <person name="Macchietto M.G."/>
            <person name="Heikkinen L."/>
            <person name="Lakso M."/>
            <person name="Fracchia K.M."/>
            <person name="Antoshechkin I."/>
            <person name="Mortazavi A."/>
            <person name="Wong G."/>
            <person name="Sternberg P.W."/>
        </authorList>
    </citation>
    <scope>NUCLEOTIDE SEQUENCE [LARGE SCALE GENOMIC DNA]</scope>
    <source>
        <strain evidence="2">MT8872</strain>
    </source>
</reference>
<dbReference type="Proteomes" id="UP000492821">
    <property type="component" value="Unassembled WGS sequence"/>
</dbReference>
<dbReference type="WBParaSite" id="Pan_g23942.t1">
    <property type="protein sequence ID" value="Pan_g23942.t1"/>
    <property type="gene ID" value="Pan_g23942"/>
</dbReference>
<feature type="chain" id="PRO_5028967318" evidence="1">
    <location>
        <begin position="19"/>
        <end position="113"/>
    </location>
</feature>
<evidence type="ECO:0000256" key="1">
    <source>
        <dbReference type="SAM" id="SignalP"/>
    </source>
</evidence>